<sequence>MAGLRVKLRRGRELTGHPSACGALAVTAVVAGHAAPQYGAPQIAHPVIVATAANPAPRLEPTGSRVTAGPS</sequence>
<protein>
    <submittedName>
        <fullName evidence="1">Uncharacterized protein</fullName>
    </submittedName>
</protein>
<organism evidence="1 2">
    <name type="scientific">Nostocoides australiense Ben110</name>
    <dbReference type="NCBI Taxonomy" id="1193182"/>
    <lineage>
        <taxon>Bacteria</taxon>
        <taxon>Bacillati</taxon>
        <taxon>Actinomycetota</taxon>
        <taxon>Actinomycetes</taxon>
        <taxon>Micrococcales</taxon>
        <taxon>Intrasporangiaceae</taxon>
        <taxon>Nostocoides</taxon>
    </lineage>
</organism>
<comment type="caution">
    <text evidence="1">The sequence shown here is derived from an EMBL/GenBank/DDBJ whole genome shotgun (WGS) entry which is preliminary data.</text>
</comment>
<accession>W6JT98</accession>
<dbReference type="AlphaFoldDB" id="W6JT98"/>
<dbReference type="Proteomes" id="UP000035763">
    <property type="component" value="Unassembled WGS sequence"/>
</dbReference>
<gene>
    <name evidence="1" type="ORF">BN11_1730003</name>
</gene>
<evidence type="ECO:0000313" key="1">
    <source>
        <dbReference type="EMBL" id="CCH72503.1"/>
    </source>
</evidence>
<proteinExistence type="predicted"/>
<keyword evidence="2" id="KW-1185">Reference proteome</keyword>
<evidence type="ECO:0000313" key="2">
    <source>
        <dbReference type="Proteomes" id="UP000035763"/>
    </source>
</evidence>
<name>W6JT98_9MICO</name>
<dbReference type="EMBL" id="CAJA01000083">
    <property type="protein sequence ID" value="CCH72503.1"/>
    <property type="molecule type" value="Genomic_DNA"/>
</dbReference>
<dbReference type="STRING" id="1193182.BN11_1730003"/>
<reference evidence="1 2" key="1">
    <citation type="journal article" date="2013" name="ISME J.">
        <title>A metabolic model for members of the genus Tetrasphaera involved in enhanced biological phosphorus removal.</title>
        <authorList>
            <person name="Kristiansen R."/>
            <person name="Nguyen H.T.T."/>
            <person name="Saunders A.M."/>
            <person name="Nielsen J.L."/>
            <person name="Wimmer R."/>
            <person name="Le V.Q."/>
            <person name="McIlroy S.J."/>
            <person name="Petrovski S."/>
            <person name="Seviour R.J."/>
            <person name="Calteau A."/>
            <person name="Nielsen K.L."/>
            <person name="Nielsen P.H."/>
        </authorList>
    </citation>
    <scope>NUCLEOTIDE SEQUENCE [LARGE SCALE GENOMIC DNA]</scope>
    <source>
        <strain evidence="1 2">Ben110</strain>
    </source>
</reference>